<dbReference type="InterPro" id="IPR016024">
    <property type="entry name" value="ARM-type_fold"/>
</dbReference>
<protein>
    <recommendedName>
        <fullName evidence="3">HEAT repeat protein</fullName>
    </recommendedName>
</protein>
<dbReference type="Proteomes" id="UP000624709">
    <property type="component" value="Unassembled WGS sequence"/>
</dbReference>
<reference evidence="1 2" key="1">
    <citation type="submission" date="2021-01" db="EMBL/GenBank/DDBJ databases">
        <title>Whole genome shotgun sequence of Actinoplanes palleronii NBRC 14916.</title>
        <authorList>
            <person name="Komaki H."/>
            <person name="Tamura T."/>
        </authorList>
    </citation>
    <scope>NUCLEOTIDE SEQUENCE [LARGE SCALE GENOMIC DNA]</scope>
    <source>
        <strain evidence="1 2">NBRC 14916</strain>
    </source>
</reference>
<dbReference type="SMART" id="SM00567">
    <property type="entry name" value="EZ_HEAT"/>
    <property type="match status" value="4"/>
</dbReference>
<name>A0ABQ4BQG7_9ACTN</name>
<evidence type="ECO:0008006" key="3">
    <source>
        <dbReference type="Google" id="ProtNLM"/>
    </source>
</evidence>
<proteinExistence type="predicted"/>
<dbReference type="SUPFAM" id="SSF48371">
    <property type="entry name" value="ARM repeat"/>
    <property type="match status" value="1"/>
</dbReference>
<dbReference type="EMBL" id="BOMS01000146">
    <property type="protein sequence ID" value="GIE72475.1"/>
    <property type="molecule type" value="Genomic_DNA"/>
</dbReference>
<dbReference type="RefSeq" id="WP_203830187.1">
    <property type="nucleotide sequence ID" value="NZ_BAAATY010000051.1"/>
</dbReference>
<gene>
    <name evidence="1" type="ORF">Apa02nite_085830</name>
</gene>
<dbReference type="PANTHER" id="PTHR12697:SF5">
    <property type="entry name" value="DEOXYHYPUSINE HYDROXYLASE"/>
    <property type="match status" value="1"/>
</dbReference>
<dbReference type="InterPro" id="IPR004155">
    <property type="entry name" value="PBS_lyase_HEAT"/>
</dbReference>
<dbReference type="Pfam" id="PF13646">
    <property type="entry name" value="HEAT_2"/>
    <property type="match status" value="1"/>
</dbReference>
<evidence type="ECO:0000313" key="2">
    <source>
        <dbReference type="Proteomes" id="UP000624709"/>
    </source>
</evidence>
<accession>A0ABQ4BQG7</accession>
<sequence>MSWTDATVSTEDGEVPLRTLPVAELVSAALAVDEDTRTEYTGFLHLRGDQETFEAARSLCGSAEPVRRELGAYVLGQLGAVALSAEGTIVAVPRDQRPFRAPAVTLLLDLAATETVDQVQQAIATALGHLADPRAVESLGRWHTHPEVMVRWAVSLALTRLAATDDDAVRYLVELTTDPDPLVRDWSCCGLHQAGRDTPEVRRALLARIDDEDAVTRAEAMRALAYFGEPRAVQPLLDALDNATNATDDKTHEVAGLLEEALSLLADHTGDPRLIARTTSPDD</sequence>
<keyword evidence="2" id="KW-1185">Reference proteome</keyword>
<dbReference type="Gene3D" id="1.25.10.10">
    <property type="entry name" value="Leucine-rich Repeat Variant"/>
    <property type="match status" value="1"/>
</dbReference>
<organism evidence="1 2">
    <name type="scientific">Actinoplanes palleronii</name>
    <dbReference type="NCBI Taxonomy" id="113570"/>
    <lineage>
        <taxon>Bacteria</taxon>
        <taxon>Bacillati</taxon>
        <taxon>Actinomycetota</taxon>
        <taxon>Actinomycetes</taxon>
        <taxon>Micromonosporales</taxon>
        <taxon>Micromonosporaceae</taxon>
        <taxon>Actinoplanes</taxon>
    </lineage>
</organism>
<comment type="caution">
    <text evidence="1">The sequence shown here is derived from an EMBL/GenBank/DDBJ whole genome shotgun (WGS) entry which is preliminary data.</text>
</comment>
<dbReference type="InterPro" id="IPR011989">
    <property type="entry name" value="ARM-like"/>
</dbReference>
<dbReference type="PANTHER" id="PTHR12697">
    <property type="entry name" value="PBS LYASE HEAT-LIKE PROTEIN"/>
    <property type="match status" value="1"/>
</dbReference>
<dbReference type="Pfam" id="PF03130">
    <property type="entry name" value="HEAT_PBS"/>
    <property type="match status" value="1"/>
</dbReference>
<evidence type="ECO:0000313" key="1">
    <source>
        <dbReference type="EMBL" id="GIE72475.1"/>
    </source>
</evidence>